<feature type="transmembrane region" description="Helical" evidence="5">
    <location>
        <begin position="43"/>
        <end position="66"/>
    </location>
</feature>
<feature type="transmembrane region" description="Helical" evidence="5">
    <location>
        <begin position="179"/>
        <end position="196"/>
    </location>
</feature>
<protein>
    <recommendedName>
        <fullName evidence="8">G-protein coupled receptors family 1 profile domain-containing protein</fullName>
    </recommendedName>
</protein>
<dbReference type="PANTHER" id="PTHR24241:SF76">
    <property type="entry name" value="NEUROPEPTIDE SIFAMIDE RECEPTOR"/>
    <property type="match status" value="1"/>
</dbReference>
<dbReference type="SUPFAM" id="SSF81321">
    <property type="entry name" value="Family A G protein-coupled receptor-like"/>
    <property type="match status" value="1"/>
</dbReference>
<keyword evidence="3" id="KW-0675">Receptor</keyword>
<dbReference type="GO" id="GO:0004930">
    <property type="term" value="F:G protein-coupled receptor activity"/>
    <property type="evidence" value="ECO:0007669"/>
    <property type="project" value="TreeGrafter"/>
</dbReference>
<dbReference type="Proteomes" id="UP000828390">
    <property type="component" value="Unassembled WGS sequence"/>
</dbReference>
<dbReference type="Gene3D" id="1.20.1070.10">
    <property type="entry name" value="Rhodopsin 7-helix transmembrane proteins"/>
    <property type="match status" value="1"/>
</dbReference>
<comment type="subcellular location">
    <subcellularLocation>
        <location evidence="1">Cell membrane</location>
        <topology evidence="1">Multi-pass membrane protein</topology>
    </subcellularLocation>
</comment>
<dbReference type="EMBL" id="JAIWYP010000012">
    <property type="protein sequence ID" value="KAH3725496.1"/>
    <property type="molecule type" value="Genomic_DNA"/>
</dbReference>
<keyword evidence="5" id="KW-1133">Transmembrane helix</keyword>
<keyword evidence="5" id="KW-0472">Membrane</keyword>
<dbReference type="AlphaFoldDB" id="A0A9D4CJS3"/>
<organism evidence="6 7">
    <name type="scientific">Dreissena polymorpha</name>
    <name type="common">Zebra mussel</name>
    <name type="synonym">Mytilus polymorpha</name>
    <dbReference type="NCBI Taxonomy" id="45954"/>
    <lineage>
        <taxon>Eukaryota</taxon>
        <taxon>Metazoa</taxon>
        <taxon>Spiralia</taxon>
        <taxon>Lophotrochozoa</taxon>
        <taxon>Mollusca</taxon>
        <taxon>Bivalvia</taxon>
        <taxon>Autobranchia</taxon>
        <taxon>Heteroconchia</taxon>
        <taxon>Euheterodonta</taxon>
        <taxon>Imparidentia</taxon>
        <taxon>Neoheterodontei</taxon>
        <taxon>Myida</taxon>
        <taxon>Dreissenoidea</taxon>
        <taxon>Dreissenidae</taxon>
        <taxon>Dreissena</taxon>
    </lineage>
</organism>
<feature type="transmembrane region" description="Helical" evidence="5">
    <location>
        <begin position="216"/>
        <end position="235"/>
    </location>
</feature>
<evidence type="ECO:0000256" key="1">
    <source>
        <dbReference type="ARBA" id="ARBA00004651"/>
    </source>
</evidence>
<sequence length="253" mass="28147">MCVPDFMIAGITKFDARVNDNLTLAAEQCVNANPGKNTHLKKYFSIIKIAVVSSATLCLIVMYILIAKKVKSSKPKQETDLDNMEDEKHAKDLQSTNEYTSSECLDKSVDICATSSVSCEPSSSLRTARIERAAHSNASVACSGPSSQNSVKSSLSVLTVRSTHIKPLGFRNRLLGKRITLMVFLMALVSIVSLFPNTIIKMSSLQRHEYPMWMTLLYHTYVLNSCVNPFIIGYCNTSFRKFVKSILCILCRK</sequence>
<dbReference type="CDD" id="cd00637">
    <property type="entry name" value="7tm_classA_rhodopsin-like"/>
    <property type="match status" value="1"/>
</dbReference>
<dbReference type="GO" id="GO:0005886">
    <property type="term" value="C:plasma membrane"/>
    <property type="evidence" value="ECO:0007669"/>
    <property type="project" value="UniProtKB-SubCell"/>
</dbReference>
<reference evidence="6" key="1">
    <citation type="journal article" date="2019" name="bioRxiv">
        <title>The Genome of the Zebra Mussel, Dreissena polymorpha: A Resource for Invasive Species Research.</title>
        <authorList>
            <person name="McCartney M.A."/>
            <person name="Auch B."/>
            <person name="Kono T."/>
            <person name="Mallez S."/>
            <person name="Zhang Y."/>
            <person name="Obille A."/>
            <person name="Becker A."/>
            <person name="Abrahante J.E."/>
            <person name="Garbe J."/>
            <person name="Badalamenti J.P."/>
            <person name="Herman A."/>
            <person name="Mangelson H."/>
            <person name="Liachko I."/>
            <person name="Sullivan S."/>
            <person name="Sone E.D."/>
            <person name="Koren S."/>
            <person name="Silverstein K.A.T."/>
            <person name="Beckman K.B."/>
            <person name="Gohl D.M."/>
        </authorList>
    </citation>
    <scope>NUCLEOTIDE SEQUENCE</scope>
    <source>
        <strain evidence="6">Duluth1</strain>
        <tissue evidence="6">Whole animal</tissue>
    </source>
</reference>
<evidence type="ECO:0008006" key="8">
    <source>
        <dbReference type="Google" id="ProtNLM"/>
    </source>
</evidence>
<keyword evidence="2" id="KW-1003">Cell membrane</keyword>
<dbReference type="GO" id="GO:0032870">
    <property type="term" value="P:cellular response to hormone stimulus"/>
    <property type="evidence" value="ECO:0007669"/>
    <property type="project" value="TreeGrafter"/>
</dbReference>
<keyword evidence="5" id="KW-0812">Transmembrane</keyword>
<evidence type="ECO:0000313" key="7">
    <source>
        <dbReference type="Proteomes" id="UP000828390"/>
    </source>
</evidence>
<keyword evidence="7" id="KW-1185">Reference proteome</keyword>
<evidence type="ECO:0000256" key="2">
    <source>
        <dbReference type="ARBA" id="ARBA00022475"/>
    </source>
</evidence>
<feature type="region of interest" description="Disordered" evidence="4">
    <location>
        <begin position="75"/>
        <end position="95"/>
    </location>
</feature>
<comment type="caution">
    <text evidence="6">The sequence shown here is derived from an EMBL/GenBank/DDBJ whole genome shotgun (WGS) entry which is preliminary data.</text>
</comment>
<dbReference type="PANTHER" id="PTHR24241">
    <property type="entry name" value="NEUROPEPTIDE RECEPTOR-RELATED G-PROTEIN COUPLED RECEPTOR"/>
    <property type="match status" value="1"/>
</dbReference>
<accession>A0A9D4CJS3</accession>
<evidence type="ECO:0000256" key="3">
    <source>
        <dbReference type="ARBA" id="ARBA00023170"/>
    </source>
</evidence>
<evidence type="ECO:0000256" key="4">
    <source>
        <dbReference type="SAM" id="MobiDB-lite"/>
    </source>
</evidence>
<name>A0A9D4CJS3_DREPO</name>
<evidence type="ECO:0000313" key="6">
    <source>
        <dbReference type="EMBL" id="KAH3725496.1"/>
    </source>
</evidence>
<reference evidence="6" key="2">
    <citation type="submission" date="2020-11" db="EMBL/GenBank/DDBJ databases">
        <authorList>
            <person name="McCartney M.A."/>
            <person name="Auch B."/>
            <person name="Kono T."/>
            <person name="Mallez S."/>
            <person name="Becker A."/>
            <person name="Gohl D.M."/>
            <person name="Silverstein K.A.T."/>
            <person name="Koren S."/>
            <person name="Bechman K.B."/>
            <person name="Herman A."/>
            <person name="Abrahante J.E."/>
            <person name="Garbe J."/>
        </authorList>
    </citation>
    <scope>NUCLEOTIDE SEQUENCE</scope>
    <source>
        <strain evidence="6">Duluth1</strain>
        <tissue evidence="6">Whole animal</tissue>
    </source>
</reference>
<proteinExistence type="predicted"/>
<dbReference type="GO" id="GO:0042277">
    <property type="term" value="F:peptide binding"/>
    <property type="evidence" value="ECO:0007669"/>
    <property type="project" value="TreeGrafter"/>
</dbReference>
<gene>
    <name evidence="6" type="ORF">DPMN_051340</name>
</gene>
<evidence type="ECO:0000256" key="5">
    <source>
        <dbReference type="SAM" id="Phobius"/>
    </source>
</evidence>